<feature type="domain" description="Flagellar motor switch protein FliN-like C-terminal" evidence="9">
    <location>
        <begin position="293"/>
        <end position="362"/>
    </location>
</feature>
<comment type="subcellular location">
    <subcellularLocation>
        <location evidence="1">Cell membrane</location>
        <topology evidence="1">Peripheral membrane protein</topology>
        <orientation evidence="1">Cytoplasmic side</orientation>
    </subcellularLocation>
</comment>
<dbReference type="InterPro" id="IPR001543">
    <property type="entry name" value="FliN-like_C"/>
</dbReference>
<dbReference type="PATRIC" id="fig|742734.4.peg.2999"/>
<dbReference type="SUPFAM" id="SSF103039">
    <property type="entry name" value="CheC-like"/>
    <property type="match status" value="1"/>
</dbReference>
<keyword evidence="3" id="KW-1003">Cell membrane</keyword>
<keyword evidence="7" id="KW-0175">Coiled coil</keyword>
<dbReference type="NCBIfam" id="TIGR02480">
    <property type="entry name" value="fliN"/>
    <property type="match status" value="1"/>
</dbReference>
<dbReference type="OrthoDB" id="9773459at2"/>
<dbReference type="GO" id="GO:0005886">
    <property type="term" value="C:plasma membrane"/>
    <property type="evidence" value="ECO:0007669"/>
    <property type="project" value="UniProtKB-SubCell"/>
</dbReference>
<evidence type="ECO:0000256" key="1">
    <source>
        <dbReference type="ARBA" id="ARBA00004413"/>
    </source>
</evidence>
<dbReference type="PANTHER" id="PTHR43484:SF1">
    <property type="entry name" value="FLAGELLAR MOTOR SWITCH PROTEIN FLIN"/>
    <property type="match status" value="1"/>
</dbReference>
<dbReference type="AlphaFoldDB" id="A0A0J9C2M4"/>
<accession>A0A0J9C2M4</accession>
<dbReference type="PANTHER" id="PTHR43484">
    <property type="match status" value="1"/>
</dbReference>
<protein>
    <recommendedName>
        <fullName evidence="9">Flagellar motor switch protein FliN-like C-terminal domain-containing protein</fullName>
    </recommendedName>
</protein>
<dbReference type="InterPro" id="IPR012826">
    <property type="entry name" value="FliN"/>
</dbReference>
<dbReference type="GO" id="GO:0071973">
    <property type="term" value="P:bacterial-type flagellum-dependent cell motility"/>
    <property type="evidence" value="ECO:0007669"/>
    <property type="project" value="InterPro"/>
</dbReference>
<dbReference type="EMBL" id="ADLK01000022">
    <property type="protein sequence ID" value="KMW18694.1"/>
    <property type="molecule type" value="Genomic_DNA"/>
</dbReference>
<dbReference type="PRINTS" id="PR00956">
    <property type="entry name" value="FLGMOTORFLIN"/>
</dbReference>
<dbReference type="CDD" id="cd17907">
    <property type="entry name" value="FliY_FliN-Y"/>
    <property type="match status" value="1"/>
</dbReference>
<dbReference type="GO" id="GO:0003774">
    <property type="term" value="F:cytoskeletal motor activity"/>
    <property type="evidence" value="ECO:0007669"/>
    <property type="project" value="InterPro"/>
</dbReference>
<feature type="compositionally biased region" description="Low complexity" evidence="8">
    <location>
        <begin position="253"/>
        <end position="268"/>
    </location>
</feature>
<comment type="similarity">
    <text evidence="2">Belongs to the FliN/MopA/SpaO family.</text>
</comment>
<name>A0A0J9C2M4_9FIRM</name>
<dbReference type="InterPro" id="IPR036429">
    <property type="entry name" value="SpoA-like_sf"/>
</dbReference>
<keyword evidence="6" id="KW-0472">Membrane</keyword>
<sequence length="372" mass="39962">MAKEQGSRNVSEVTDRQMLEELIRIHAQAAGESISSILRANIEIGEPELQEITVREVEYSILEPAVFVKTCLTSQVAGSLVLILRQRDMQVFLNELMGVDDLPDPDFVFDDVAMSAAGELMNQMGHASAAAMAQFLGDTMDFADCQLTLSDGRQSLASVMGEAEDSGVLAVTYRMKIKDMVESEFIECISANAMDSLYQEIQARKEAEARAKQEEEEAARQAALLEQSSIVGKGALSDADQAEGKDDEAGELANAGGRRTGAGPRRSGPGAGQPGAAGILHRNQTISGNLGLIMDVPLNVSVEIGKTKRRLKDVLNFNNGTVVELDKQADAPVDIIVNGQLIARGEVVVIDDNFGVRITEIVNTRSIIGNGE</sequence>
<dbReference type="Gene3D" id="3.40.1550.10">
    <property type="entry name" value="CheC-like"/>
    <property type="match status" value="1"/>
</dbReference>
<feature type="coiled-coil region" evidence="7">
    <location>
        <begin position="197"/>
        <end position="228"/>
    </location>
</feature>
<dbReference type="GO" id="GO:0006935">
    <property type="term" value="P:chemotaxis"/>
    <property type="evidence" value="ECO:0007669"/>
    <property type="project" value="UniProtKB-KW"/>
</dbReference>
<dbReference type="Proteomes" id="UP000037392">
    <property type="component" value="Unassembled WGS sequence"/>
</dbReference>
<feature type="region of interest" description="Disordered" evidence="8">
    <location>
        <begin position="236"/>
        <end position="278"/>
    </location>
</feature>
<keyword evidence="4" id="KW-0145">Chemotaxis</keyword>
<dbReference type="InterPro" id="IPR028976">
    <property type="entry name" value="CheC-like_sf"/>
</dbReference>
<evidence type="ECO:0000313" key="10">
    <source>
        <dbReference type="EMBL" id="KMW18694.1"/>
    </source>
</evidence>
<comment type="caution">
    <text evidence="10">The sequence shown here is derived from an EMBL/GenBank/DDBJ whole genome shotgun (WGS) entry which is preliminary data.</text>
</comment>
<dbReference type="InterPro" id="IPR051469">
    <property type="entry name" value="FliN/MopA/SpaO"/>
</dbReference>
<evidence type="ECO:0000259" key="9">
    <source>
        <dbReference type="Pfam" id="PF01052"/>
    </source>
</evidence>
<reference evidence="10 11" key="1">
    <citation type="submission" date="2011-04" db="EMBL/GenBank/DDBJ databases">
        <title>The Genome Sequence of Clostridium citroniae WAL-19142.</title>
        <authorList>
            <consortium name="The Broad Institute Genome Sequencing Platform"/>
            <person name="Earl A."/>
            <person name="Ward D."/>
            <person name="Feldgarden M."/>
            <person name="Gevers D."/>
            <person name="Warren Y.A."/>
            <person name="Tyrrell K.L."/>
            <person name="Citron D.M."/>
            <person name="Goldstein E.J."/>
            <person name="Daigneault M."/>
            <person name="Allen-Vercoe E."/>
            <person name="Young S.K."/>
            <person name="Zeng Q."/>
            <person name="Gargeya S."/>
            <person name="Fitzgerald M."/>
            <person name="Haas B."/>
            <person name="Abouelleil A."/>
            <person name="Alvarado L."/>
            <person name="Arachchi H.M."/>
            <person name="Berlin A."/>
            <person name="Brown A."/>
            <person name="Chapman S.B."/>
            <person name="Chen Z."/>
            <person name="Dunbar C."/>
            <person name="Freedman E."/>
            <person name="Gearin G."/>
            <person name="Gellesch M."/>
            <person name="Goldberg J."/>
            <person name="Griggs A."/>
            <person name="Gujja S."/>
            <person name="Heilman E.R."/>
            <person name="Heiman D."/>
            <person name="Howarth C."/>
            <person name="Larson L."/>
            <person name="Lui A."/>
            <person name="MacDonald P.J."/>
            <person name="Mehta T."/>
            <person name="Montmayeur A."/>
            <person name="Murphy C."/>
            <person name="Neiman D."/>
            <person name="Pearson M."/>
            <person name="Priest M."/>
            <person name="Roberts A."/>
            <person name="Saif S."/>
            <person name="Shea T."/>
            <person name="Shenoy N."/>
            <person name="Sisk P."/>
            <person name="Stolte C."/>
            <person name="Sykes S."/>
            <person name="White J."/>
            <person name="Yandava C."/>
            <person name="Wortman J."/>
            <person name="Nusbaum C."/>
            <person name="Birren B."/>
        </authorList>
    </citation>
    <scope>NUCLEOTIDE SEQUENCE [LARGE SCALE GENOMIC DNA]</scope>
    <source>
        <strain evidence="10 11">WAL-19142</strain>
    </source>
</reference>
<evidence type="ECO:0000256" key="8">
    <source>
        <dbReference type="SAM" id="MobiDB-lite"/>
    </source>
</evidence>
<evidence type="ECO:0000256" key="7">
    <source>
        <dbReference type="SAM" id="Coils"/>
    </source>
</evidence>
<dbReference type="GeneID" id="93163289"/>
<organism evidence="10 11">
    <name type="scientific">[Clostridium] citroniae WAL-19142</name>
    <dbReference type="NCBI Taxonomy" id="742734"/>
    <lineage>
        <taxon>Bacteria</taxon>
        <taxon>Bacillati</taxon>
        <taxon>Bacillota</taxon>
        <taxon>Clostridia</taxon>
        <taxon>Lachnospirales</taxon>
        <taxon>Lachnospiraceae</taxon>
        <taxon>Enterocloster</taxon>
    </lineage>
</organism>
<dbReference type="Pfam" id="PF01052">
    <property type="entry name" value="FliMN_C"/>
    <property type="match status" value="1"/>
</dbReference>
<gene>
    <name evidence="10" type="ORF">HMPREF9470_02798</name>
</gene>
<dbReference type="SUPFAM" id="SSF101801">
    <property type="entry name" value="Surface presentation of antigens (SPOA)"/>
    <property type="match status" value="1"/>
</dbReference>
<proteinExistence type="inferred from homology"/>
<dbReference type="GO" id="GO:0009425">
    <property type="term" value="C:bacterial-type flagellum basal body"/>
    <property type="evidence" value="ECO:0007669"/>
    <property type="project" value="InterPro"/>
</dbReference>
<evidence type="ECO:0000256" key="4">
    <source>
        <dbReference type="ARBA" id="ARBA00022500"/>
    </source>
</evidence>
<evidence type="ECO:0000256" key="2">
    <source>
        <dbReference type="ARBA" id="ARBA00009226"/>
    </source>
</evidence>
<dbReference type="Gene3D" id="2.30.330.10">
    <property type="entry name" value="SpoA-like"/>
    <property type="match status" value="1"/>
</dbReference>
<evidence type="ECO:0000256" key="5">
    <source>
        <dbReference type="ARBA" id="ARBA00022779"/>
    </source>
</evidence>
<dbReference type="RefSeq" id="WP_048930052.1">
    <property type="nucleotide sequence ID" value="NZ_KQ235878.1"/>
</dbReference>
<evidence type="ECO:0000256" key="6">
    <source>
        <dbReference type="ARBA" id="ARBA00023136"/>
    </source>
</evidence>
<evidence type="ECO:0000256" key="3">
    <source>
        <dbReference type="ARBA" id="ARBA00022475"/>
    </source>
</evidence>
<keyword evidence="5" id="KW-0283">Flagellar rotation</keyword>
<dbReference type="InterPro" id="IPR001172">
    <property type="entry name" value="FliN_T3SS_HrcQb"/>
</dbReference>
<evidence type="ECO:0000313" key="11">
    <source>
        <dbReference type="Proteomes" id="UP000037392"/>
    </source>
</evidence>